<evidence type="ECO:0000313" key="2">
    <source>
        <dbReference type="Proteomes" id="UP000814128"/>
    </source>
</evidence>
<evidence type="ECO:0000313" key="1">
    <source>
        <dbReference type="EMBL" id="KAI0031317.1"/>
    </source>
</evidence>
<dbReference type="Proteomes" id="UP000814128">
    <property type="component" value="Unassembled WGS sequence"/>
</dbReference>
<reference evidence="1" key="2">
    <citation type="journal article" date="2022" name="New Phytol.">
        <title>Evolutionary transition to the ectomycorrhizal habit in the genomes of a hyperdiverse lineage of mushroom-forming fungi.</title>
        <authorList>
            <person name="Looney B."/>
            <person name="Miyauchi S."/>
            <person name="Morin E."/>
            <person name="Drula E."/>
            <person name="Courty P.E."/>
            <person name="Kohler A."/>
            <person name="Kuo A."/>
            <person name="LaButti K."/>
            <person name="Pangilinan J."/>
            <person name="Lipzen A."/>
            <person name="Riley R."/>
            <person name="Andreopoulos W."/>
            <person name="He G."/>
            <person name="Johnson J."/>
            <person name="Nolan M."/>
            <person name="Tritt A."/>
            <person name="Barry K.W."/>
            <person name="Grigoriev I.V."/>
            <person name="Nagy L.G."/>
            <person name="Hibbett D."/>
            <person name="Henrissat B."/>
            <person name="Matheny P.B."/>
            <person name="Labbe J."/>
            <person name="Martin F.M."/>
        </authorList>
    </citation>
    <scope>NUCLEOTIDE SEQUENCE</scope>
    <source>
        <strain evidence="1">EC-137</strain>
    </source>
</reference>
<sequence length="246" mass="27807">MPIETVIREVTSGVWTFSRPFTRMGIAAIGGRSTAIKLADGGVWVLASTILDDRTKQTIDALGPVKYIVGADAVHYLFLGEFHKAYPEAKVLTVEEVLPNAEKIGFRVDGYWNDAKPVQEFGFENDIQSCYFSGFINKDVAFFHKASRTLIQADLLFNTPCKEQYSMYGWPWRSGRTLFGLFGGFSPYSGFHKWITKNLGSKDPEAMKRDAKTVSEWDFERIIPCHGDVIEKDGKIAWQSAFTHWL</sequence>
<gene>
    <name evidence="1" type="ORF">K488DRAFT_79119</name>
</gene>
<accession>A0ACB8QI18</accession>
<comment type="caution">
    <text evidence="1">The sequence shown here is derived from an EMBL/GenBank/DDBJ whole genome shotgun (WGS) entry which is preliminary data.</text>
</comment>
<name>A0ACB8QI18_9AGAM</name>
<reference evidence="1" key="1">
    <citation type="submission" date="2021-02" db="EMBL/GenBank/DDBJ databases">
        <authorList>
            <consortium name="DOE Joint Genome Institute"/>
            <person name="Ahrendt S."/>
            <person name="Looney B.P."/>
            <person name="Miyauchi S."/>
            <person name="Morin E."/>
            <person name="Drula E."/>
            <person name="Courty P.E."/>
            <person name="Chicoki N."/>
            <person name="Fauchery L."/>
            <person name="Kohler A."/>
            <person name="Kuo A."/>
            <person name="Labutti K."/>
            <person name="Pangilinan J."/>
            <person name="Lipzen A."/>
            <person name="Riley R."/>
            <person name="Andreopoulos W."/>
            <person name="He G."/>
            <person name="Johnson J."/>
            <person name="Barry K.W."/>
            <person name="Grigoriev I.V."/>
            <person name="Nagy L."/>
            <person name="Hibbett D."/>
            <person name="Henrissat B."/>
            <person name="Matheny P.B."/>
            <person name="Labbe J."/>
            <person name="Martin F."/>
        </authorList>
    </citation>
    <scope>NUCLEOTIDE SEQUENCE</scope>
    <source>
        <strain evidence="1">EC-137</strain>
    </source>
</reference>
<keyword evidence="2" id="KW-1185">Reference proteome</keyword>
<organism evidence="1 2">
    <name type="scientific">Vararia minispora EC-137</name>
    <dbReference type="NCBI Taxonomy" id="1314806"/>
    <lineage>
        <taxon>Eukaryota</taxon>
        <taxon>Fungi</taxon>
        <taxon>Dikarya</taxon>
        <taxon>Basidiomycota</taxon>
        <taxon>Agaricomycotina</taxon>
        <taxon>Agaricomycetes</taxon>
        <taxon>Russulales</taxon>
        <taxon>Lachnocladiaceae</taxon>
        <taxon>Vararia</taxon>
    </lineage>
</organism>
<proteinExistence type="predicted"/>
<dbReference type="EMBL" id="MU273584">
    <property type="protein sequence ID" value="KAI0031317.1"/>
    <property type="molecule type" value="Genomic_DNA"/>
</dbReference>
<protein>
    <submittedName>
        <fullName evidence="1">Uncharacterized protein</fullName>
    </submittedName>
</protein>